<comment type="caution">
    <text evidence="2">The sequence shown here is derived from an EMBL/GenBank/DDBJ whole genome shotgun (WGS) entry which is preliminary data.</text>
</comment>
<sequence length="337" mass="37754">MNKIWLFPISFLFIFLSPFVLWNSASQHKASDFKSAKEANIESGQEGYIVIEGNAVANEDALSCPINSEDESDKCIYVMTNTEEYTKTIDEVCSSNKPEDTILENLAPKCDDTGDCVPCYKTEKFEWAHIDTKVEESKFSIGEYKLNSISSANKIGLEQFEKIESANPTELIIDNEDPNVGDIKYSYQYYKNNQDLVIAGDARKNEIYRGDKEFVVSSLGYGETLNNLKSQDSFATNGLRAMSFFLITCGFSLLFTTIAAIPLLITKVIPFVGKDIKNIANTIIGFAGFLIGTIIWILMFIIVSILKSPFLLVLLVIGIAGFGYRVWSKKKEIEEKN</sequence>
<organism evidence="2 3">
    <name type="scientific">Candidatus Dojkabacteria bacterium</name>
    <dbReference type="NCBI Taxonomy" id="2099670"/>
    <lineage>
        <taxon>Bacteria</taxon>
        <taxon>Candidatus Dojkabacteria</taxon>
    </lineage>
</organism>
<feature type="transmembrane region" description="Helical" evidence="1">
    <location>
        <begin position="241"/>
        <end position="266"/>
    </location>
</feature>
<reference evidence="2" key="1">
    <citation type="submission" date="2020-04" db="EMBL/GenBank/DDBJ databases">
        <authorList>
            <person name="Zhang T."/>
        </authorList>
    </citation>
    <scope>NUCLEOTIDE SEQUENCE</scope>
    <source>
        <strain evidence="2">HKST-UBA13</strain>
    </source>
</reference>
<evidence type="ECO:0000313" key="3">
    <source>
        <dbReference type="Proteomes" id="UP000775877"/>
    </source>
</evidence>
<keyword evidence="1" id="KW-0812">Transmembrane</keyword>
<dbReference type="EMBL" id="JAGQLJ010000123">
    <property type="protein sequence ID" value="MCA9381523.1"/>
    <property type="molecule type" value="Genomic_DNA"/>
</dbReference>
<feature type="transmembrane region" description="Helical" evidence="1">
    <location>
        <begin position="309"/>
        <end position="327"/>
    </location>
</feature>
<dbReference type="AlphaFoldDB" id="A0A955RGW7"/>
<gene>
    <name evidence="2" type="ORF">KC678_04615</name>
</gene>
<protein>
    <submittedName>
        <fullName evidence="2">Uncharacterized protein</fullName>
    </submittedName>
</protein>
<dbReference type="InterPro" id="IPR012430">
    <property type="entry name" value="TMEM43_fam"/>
</dbReference>
<proteinExistence type="predicted"/>
<keyword evidence="1" id="KW-1133">Transmembrane helix</keyword>
<evidence type="ECO:0000313" key="2">
    <source>
        <dbReference type="EMBL" id="MCA9381523.1"/>
    </source>
</evidence>
<feature type="transmembrane region" description="Helical" evidence="1">
    <location>
        <begin position="278"/>
        <end position="303"/>
    </location>
</feature>
<dbReference type="Proteomes" id="UP000775877">
    <property type="component" value="Unassembled WGS sequence"/>
</dbReference>
<name>A0A955RGW7_9BACT</name>
<evidence type="ECO:0000256" key="1">
    <source>
        <dbReference type="SAM" id="Phobius"/>
    </source>
</evidence>
<keyword evidence="1" id="KW-0472">Membrane</keyword>
<accession>A0A955RGW7</accession>
<reference evidence="2" key="2">
    <citation type="journal article" date="2021" name="Microbiome">
        <title>Successional dynamics and alternative stable states in a saline activated sludge microbial community over 9 years.</title>
        <authorList>
            <person name="Wang Y."/>
            <person name="Ye J."/>
            <person name="Ju F."/>
            <person name="Liu L."/>
            <person name="Boyd J.A."/>
            <person name="Deng Y."/>
            <person name="Parks D.H."/>
            <person name="Jiang X."/>
            <person name="Yin X."/>
            <person name="Woodcroft B.J."/>
            <person name="Tyson G.W."/>
            <person name="Hugenholtz P."/>
            <person name="Polz M.F."/>
            <person name="Zhang T."/>
        </authorList>
    </citation>
    <scope>NUCLEOTIDE SEQUENCE</scope>
    <source>
        <strain evidence="2">HKST-UBA13</strain>
    </source>
</reference>
<dbReference type="Pfam" id="PF07787">
    <property type="entry name" value="TMEM43"/>
    <property type="match status" value="1"/>
</dbReference>